<comment type="caution">
    <text evidence="3">The sequence shown here is derived from an EMBL/GenBank/DDBJ whole genome shotgun (WGS) entry which is preliminary data.</text>
</comment>
<proteinExistence type="predicted"/>
<sequence>EWVRFGVPWSKALSVGSLVLRFTAVMMTPLFFCADQRFEVEQRGEYGDGLFPEVNAVEAGFAALAIVQFPAIHAFVYYVKDPQTSEPLMRKPGRTVGRWPAWVRRPVQWASDFSLVNWEPTSGVLMSSYVLLPVIPCVTFGPSCPSFIAMEISLALVFLYEENIIDTMYISNRITSALSTAVLFFSVNAETPRPELGDDVGDDVVVQSWISGGSPLAATLYVLTMFRWLHVGSLVNGVEGKTFAAGTMSFSKLWVRVLIAVTYCAAIVCEMAFQGFVLDQCSSLLPESSLFWIVLLGFLKNATKDVGSISKQVFLLSREMGGWKAIAFPMFVLCEAAAFLILMLWVIEVSIIKEEKDVLCAQLERTKLDGDKVLFTIVFGSYSVLEGIVKTLEFLETVHRGEVMPQSDAGACIDADPPYQGAAADEHPPAHVMRAATDEHPPAHVMRAAADEHPPAQVTRAAADEDRSTTAERTTSTSTSASAATSRNSAPSQGEGGEVEGDADTAKPREETETGAPREWVRFGVPWSKAMSVGSLVLRFTAVMMTPLFVCADHEFNSFRAYGDELFRHWSPTAVGFGLLLTIQGPAVFTLVHFVKKSQKCVPLMRKPGRAVDRFPRWTHRPVRWASTFSAVGWEPTPTILFVAYVMLPTIPCLAFAPTCVGFIAMATCLALVFLYEENIIEAMYISNRITSAMSTAVLFFTVHQNVELGGADELGNNKLSATLYILTMFRWLHFGSLVNGFEGKTFSHAEVSNVKLGIRIVITVTYCAAITCELAIQGFTLDQCGSLFPESTVFWIVLLGFLKNSTKDVGSICGQVAQLSREIGGWKGFTFPIMMLVEATGFLLLMLWIIDQSIVETSSSDMCRRIQSSKPENKALFTIVFGGYSVLEALVKTLEFLETVRRGENPEAR</sequence>
<feature type="transmembrane region" description="Helical" evidence="2">
    <location>
        <begin position="830"/>
        <end position="851"/>
    </location>
</feature>
<evidence type="ECO:0000313" key="3">
    <source>
        <dbReference type="EMBL" id="CAK9011606.1"/>
    </source>
</evidence>
<feature type="transmembrane region" description="Helical" evidence="2">
    <location>
        <begin position="253"/>
        <end position="277"/>
    </location>
</feature>
<feature type="compositionally biased region" description="Low complexity" evidence="1">
    <location>
        <begin position="471"/>
        <end position="490"/>
    </location>
</feature>
<keyword evidence="2" id="KW-0472">Membrane</keyword>
<name>A0ABP0JB35_9DINO</name>
<keyword evidence="2" id="KW-0812">Transmembrane</keyword>
<dbReference type="Proteomes" id="UP001642464">
    <property type="component" value="Unassembled WGS sequence"/>
</dbReference>
<accession>A0ABP0JB35</accession>
<feature type="transmembrane region" description="Helical" evidence="2">
    <location>
        <begin position="55"/>
        <end position="79"/>
    </location>
</feature>
<dbReference type="EMBL" id="CAXAMM010006598">
    <property type="protein sequence ID" value="CAK9011606.1"/>
    <property type="molecule type" value="Genomic_DNA"/>
</dbReference>
<evidence type="ECO:0000256" key="1">
    <source>
        <dbReference type="SAM" id="MobiDB-lite"/>
    </source>
</evidence>
<feature type="transmembrane region" description="Helical" evidence="2">
    <location>
        <begin position="625"/>
        <end position="648"/>
    </location>
</feature>
<feature type="non-terminal residue" evidence="3">
    <location>
        <position position="910"/>
    </location>
</feature>
<evidence type="ECO:0000313" key="4">
    <source>
        <dbReference type="Proteomes" id="UP001642464"/>
    </source>
</evidence>
<feature type="region of interest" description="Disordered" evidence="1">
    <location>
        <begin position="450"/>
        <end position="517"/>
    </location>
</feature>
<keyword evidence="4" id="KW-1185">Reference proteome</keyword>
<feature type="transmembrane region" description="Helical" evidence="2">
    <location>
        <begin position="654"/>
        <end position="676"/>
    </location>
</feature>
<feature type="transmembrane region" description="Helical" evidence="2">
    <location>
        <begin position="326"/>
        <end position="347"/>
    </location>
</feature>
<feature type="transmembrane region" description="Helical" evidence="2">
    <location>
        <begin position="12"/>
        <end position="34"/>
    </location>
</feature>
<organism evidence="3 4">
    <name type="scientific">Durusdinium trenchii</name>
    <dbReference type="NCBI Taxonomy" id="1381693"/>
    <lineage>
        <taxon>Eukaryota</taxon>
        <taxon>Sar</taxon>
        <taxon>Alveolata</taxon>
        <taxon>Dinophyceae</taxon>
        <taxon>Suessiales</taxon>
        <taxon>Symbiodiniaceae</taxon>
        <taxon>Durusdinium</taxon>
    </lineage>
</organism>
<reference evidence="3 4" key="1">
    <citation type="submission" date="2024-02" db="EMBL/GenBank/DDBJ databases">
        <authorList>
            <person name="Chen Y."/>
            <person name="Shah S."/>
            <person name="Dougan E. K."/>
            <person name="Thang M."/>
            <person name="Chan C."/>
        </authorList>
    </citation>
    <scope>NUCLEOTIDE SEQUENCE [LARGE SCALE GENOMIC DNA]</scope>
</reference>
<keyword evidence="2" id="KW-1133">Transmembrane helix</keyword>
<feature type="transmembrane region" description="Helical" evidence="2">
    <location>
        <begin position="530"/>
        <end position="550"/>
    </location>
</feature>
<feature type="transmembrane region" description="Helical" evidence="2">
    <location>
        <begin position="570"/>
        <end position="595"/>
    </location>
</feature>
<gene>
    <name evidence="3" type="ORF">SCF082_LOCUS11164</name>
</gene>
<evidence type="ECO:0000256" key="2">
    <source>
        <dbReference type="SAM" id="Phobius"/>
    </source>
</evidence>
<evidence type="ECO:0008006" key="5">
    <source>
        <dbReference type="Google" id="ProtNLM"/>
    </source>
</evidence>
<feature type="non-terminal residue" evidence="3">
    <location>
        <position position="1"/>
    </location>
</feature>
<protein>
    <recommendedName>
        <fullName evidence="5">Protein RFT1 homolog</fullName>
    </recommendedName>
</protein>